<evidence type="ECO:0000256" key="1">
    <source>
        <dbReference type="SAM" id="MobiDB-lite"/>
    </source>
</evidence>
<sequence length="244" mass="26484">MATHNRTLANTDVRFGRHPQPSTLSQPPPLPSTTPTHRCLTTTAASDDHPRINQEAVATTPASSTQLPTPAPRFVTIVDEAGPDAHRHVTEDDHQIPPPIATSLMLTSKSSPNDDNPVSNTLAVSSAHCAQARITLPPQPPDHHHPVNEVNKAQPPDHHHPVNEVNKAQPPQPPPPLNEVNEAQHPNHHHPVNEVNEAQHPNHHHPVNNHPMPQDSPPPVPLQDPPTSVTTTTSSPVDETQRPL</sequence>
<name>A0A0C9Y5C9_9AGAR</name>
<feature type="region of interest" description="Disordered" evidence="1">
    <location>
        <begin position="87"/>
        <end position="121"/>
    </location>
</feature>
<dbReference type="HOGENOM" id="CLU_1138152_0_0_1"/>
<feature type="compositionally biased region" description="Pro residues" evidence="1">
    <location>
        <begin position="214"/>
        <end position="224"/>
    </location>
</feature>
<dbReference type="AlphaFoldDB" id="A0A0C9Y5C9"/>
<feature type="compositionally biased region" description="Polar residues" evidence="1">
    <location>
        <begin position="56"/>
        <end position="68"/>
    </location>
</feature>
<feature type="compositionally biased region" description="Polar residues" evidence="1">
    <location>
        <begin position="104"/>
        <end position="121"/>
    </location>
</feature>
<feature type="region of interest" description="Disordered" evidence="1">
    <location>
        <begin position="1"/>
        <end position="69"/>
    </location>
</feature>
<evidence type="ECO:0000313" key="3">
    <source>
        <dbReference type="Proteomes" id="UP000054477"/>
    </source>
</evidence>
<proteinExistence type="predicted"/>
<feature type="compositionally biased region" description="Polar residues" evidence="1">
    <location>
        <begin position="1"/>
        <end position="10"/>
    </location>
</feature>
<reference evidence="3" key="2">
    <citation type="submission" date="2015-01" db="EMBL/GenBank/DDBJ databases">
        <title>Evolutionary Origins and Diversification of the Mycorrhizal Mutualists.</title>
        <authorList>
            <consortium name="DOE Joint Genome Institute"/>
            <consortium name="Mycorrhizal Genomics Consortium"/>
            <person name="Kohler A."/>
            <person name="Kuo A."/>
            <person name="Nagy L.G."/>
            <person name="Floudas D."/>
            <person name="Copeland A."/>
            <person name="Barry K.W."/>
            <person name="Cichocki N."/>
            <person name="Veneault-Fourrey C."/>
            <person name="LaButti K."/>
            <person name="Lindquist E.A."/>
            <person name="Lipzen A."/>
            <person name="Lundell T."/>
            <person name="Morin E."/>
            <person name="Murat C."/>
            <person name="Riley R."/>
            <person name="Ohm R."/>
            <person name="Sun H."/>
            <person name="Tunlid A."/>
            <person name="Henrissat B."/>
            <person name="Grigoriev I.V."/>
            <person name="Hibbett D.S."/>
            <person name="Martin F."/>
        </authorList>
    </citation>
    <scope>NUCLEOTIDE SEQUENCE [LARGE SCALE GENOMIC DNA]</scope>
    <source>
        <strain evidence="3">LaAM-08-1</strain>
    </source>
</reference>
<reference evidence="2 3" key="1">
    <citation type="submission" date="2014-04" db="EMBL/GenBank/DDBJ databases">
        <authorList>
            <consortium name="DOE Joint Genome Institute"/>
            <person name="Kuo A."/>
            <person name="Kohler A."/>
            <person name="Nagy L.G."/>
            <person name="Floudas D."/>
            <person name="Copeland A."/>
            <person name="Barry K.W."/>
            <person name="Cichocki N."/>
            <person name="Veneault-Fourrey C."/>
            <person name="LaButti K."/>
            <person name="Lindquist E.A."/>
            <person name="Lipzen A."/>
            <person name="Lundell T."/>
            <person name="Morin E."/>
            <person name="Murat C."/>
            <person name="Sun H."/>
            <person name="Tunlid A."/>
            <person name="Henrissat B."/>
            <person name="Grigoriev I.V."/>
            <person name="Hibbett D.S."/>
            <person name="Martin F."/>
            <person name="Nordberg H.P."/>
            <person name="Cantor M.N."/>
            <person name="Hua S.X."/>
        </authorList>
    </citation>
    <scope>NUCLEOTIDE SEQUENCE [LARGE SCALE GENOMIC DNA]</scope>
    <source>
        <strain evidence="2 3">LaAM-08-1</strain>
    </source>
</reference>
<evidence type="ECO:0000313" key="2">
    <source>
        <dbReference type="EMBL" id="KIK05352.1"/>
    </source>
</evidence>
<protein>
    <submittedName>
        <fullName evidence="2">Uncharacterized protein</fullName>
    </submittedName>
</protein>
<accession>A0A0C9Y5C9</accession>
<organism evidence="2 3">
    <name type="scientific">Laccaria amethystina LaAM-08-1</name>
    <dbReference type="NCBI Taxonomy" id="1095629"/>
    <lineage>
        <taxon>Eukaryota</taxon>
        <taxon>Fungi</taxon>
        <taxon>Dikarya</taxon>
        <taxon>Basidiomycota</taxon>
        <taxon>Agaricomycotina</taxon>
        <taxon>Agaricomycetes</taxon>
        <taxon>Agaricomycetidae</taxon>
        <taxon>Agaricales</taxon>
        <taxon>Agaricineae</taxon>
        <taxon>Hydnangiaceae</taxon>
        <taxon>Laccaria</taxon>
    </lineage>
</organism>
<feature type="region of interest" description="Disordered" evidence="1">
    <location>
        <begin position="134"/>
        <end position="244"/>
    </location>
</feature>
<keyword evidence="3" id="KW-1185">Reference proteome</keyword>
<feature type="compositionally biased region" description="Low complexity" evidence="1">
    <location>
        <begin position="225"/>
        <end position="237"/>
    </location>
</feature>
<gene>
    <name evidence="2" type="ORF">K443DRAFT_3855</name>
</gene>
<dbReference type="EMBL" id="KN838560">
    <property type="protein sequence ID" value="KIK05352.1"/>
    <property type="molecule type" value="Genomic_DNA"/>
</dbReference>
<dbReference type="Proteomes" id="UP000054477">
    <property type="component" value="Unassembled WGS sequence"/>
</dbReference>